<comment type="similarity">
    <text evidence="1">Belongs to the Gfo/Idh/MocA family.</text>
</comment>
<organism evidence="5 6">
    <name type="scientific">Paraflavisolibacter caeni</name>
    <dbReference type="NCBI Taxonomy" id="2982496"/>
    <lineage>
        <taxon>Bacteria</taxon>
        <taxon>Pseudomonadati</taxon>
        <taxon>Bacteroidota</taxon>
        <taxon>Chitinophagia</taxon>
        <taxon>Chitinophagales</taxon>
        <taxon>Chitinophagaceae</taxon>
        <taxon>Paraflavisolibacter</taxon>
    </lineage>
</organism>
<dbReference type="EMBL" id="JAOTIF010000001">
    <property type="protein sequence ID" value="MCU7547552.1"/>
    <property type="molecule type" value="Genomic_DNA"/>
</dbReference>
<dbReference type="RefSeq" id="WP_279294999.1">
    <property type="nucleotide sequence ID" value="NZ_JAOTIF010000001.1"/>
</dbReference>
<evidence type="ECO:0000259" key="4">
    <source>
        <dbReference type="Pfam" id="PF22725"/>
    </source>
</evidence>
<protein>
    <submittedName>
        <fullName evidence="5">Gfo/Idh/MocA family oxidoreductase</fullName>
    </submittedName>
</protein>
<dbReference type="GO" id="GO:0016491">
    <property type="term" value="F:oxidoreductase activity"/>
    <property type="evidence" value="ECO:0007669"/>
    <property type="project" value="UniProtKB-KW"/>
</dbReference>
<dbReference type="InterPro" id="IPR000683">
    <property type="entry name" value="Gfo/Idh/MocA-like_OxRdtase_N"/>
</dbReference>
<dbReference type="Pfam" id="PF01408">
    <property type="entry name" value="GFO_IDH_MocA"/>
    <property type="match status" value="1"/>
</dbReference>
<dbReference type="InterPro" id="IPR008354">
    <property type="entry name" value="Glc-Fru_OxRdtase_bac"/>
</dbReference>
<dbReference type="SUPFAM" id="SSF55347">
    <property type="entry name" value="Glyceraldehyde-3-phosphate dehydrogenase-like, C-terminal domain"/>
    <property type="match status" value="1"/>
</dbReference>
<sequence length="385" mass="42585">MKKIAPAFIPLPASENSNTVSISRRNLIKTIALGSAGLILSPHTLLSATRKQKDRLGVALVGLGYYSTDLLAPALQQTKRCYLAGIVTGTPSKAETWKAKYNIPDKNIYNYQNFDQIANNPDIDVVYVVLPPSMHHEYTIRAANAGKHVWCEKPMAMTAKECQEMIDACKKNKKTLAIGYRLQHEPNTQEWRRIVNNKLLGKVKSLNCAAGYRDNRTDHWKQKKEMGGGVLYDMGVYSIQGARLGTGMEPIAIISAQTSTTRPEIYKNGLDETTVAKLEFPGGVMADIKTSFGENINELHIKCEKGDINMSPYQSYAGLSGSSPLGEIHFPYSVPWQQAKQMDDDAVAIMQNKPLLVPGEEGLRDIRIVEAIYKSAATGQRVNLL</sequence>
<feature type="domain" description="GFO/IDH/MocA-like oxidoreductase" evidence="4">
    <location>
        <begin position="189"/>
        <end position="308"/>
    </location>
</feature>
<keyword evidence="2" id="KW-0560">Oxidoreductase</keyword>
<dbReference type="Gene3D" id="3.40.50.720">
    <property type="entry name" value="NAD(P)-binding Rossmann-like Domain"/>
    <property type="match status" value="1"/>
</dbReference>
<dbReference type="GO" id="GO:0000166">
    <property type="term" value="F:nucleotide binding"/>
    <property type="evidence" value="ECO:0007669"/>
    <property type="project" value="InterPro"/>
</dbReference>
<dbReference type="PRINTS" id="PR01775">
    <property type="entry name" value="GLFROXRDTASE"/>
</dbReference>
<evidence type="ECO:0000313" key="6">
    <source>
        <dbReference type="Proteomes" id="UP001155483"/>
    </source>
</evidence>
<dbReference type="Pfam" id="PF22725">
    <property type="entry name" value="GFO_IDH_MocA_C3"/>
    <property type="match status" value="1"/>
</dbReference>
<evidence type="ECO:0000256" key="2">
    <source>
        <dbReference type="ARBA" id="ARBA00023002"/>
    </source>
</evidence>
<evidence type="ECO:0000256" key="1">
    <source>
        <dbReference type="ARBA" id="ARBA00010928"/>
    </source>
</evidence>
<feature type="domain" description="Gfo/Idh/MocA-like oxidoreductase N-terminal" evidence="3">
    <location>
        <begin position="57"/>
        <end position="180"/>
    </location>
</feature>
<evidence type="ECO:0000259" key="3">
    <source>
        <dbReference type="Pfam" id="PF01408"/>
    </source>
</evidence>
<accession>A0A9X3BGC8</accession>
<dbReference type="PANTHER" id="PTHR22604">
    <property type="entry name" value="OXIDOREDUCTASES"/>
    <property type="match status" value="1"/>
</dbReference>
<dbReference type="AlphaFoldDB" id="A0A9X3BGC8"/>
<dbReference type="Proteomes" id="UP001155483">
    <property type="component" value="Unassembled WGS sequence"/>
</dbReference>
<dbReference type="SUPFAM" id="SSF51735">
    <property type="entry name" value="NAD(P)-binding Rossmann-fold domains"/>
    <property type="match status" value="1"/>
</dbReference>
<dbReference type="Gene3D" id="3.30.360.10">
    <property type="entry name" value="Dihydrodipicolinate Reductase, domain 2"/>
    <property type="match status" value="1"/>
</dbReference>
<keyword evidence="6" id="KW-1185">Reference proteome</keyword>
<proteinExistence type="inferred from homology"/>
<dbReference type="InterPro" id="IPR055170">
    <property type="entry name" value="GFO_IDH_MocA-like_dom"/>
</dbReference>
<gene>
    <name evidence="5" type="ORF">OCK74_00425</name>
</gene>
<dbReference type="InterPro" id="IPR050984">
    <property type="entry name" value="Gfo/Idh/MocA_domain"/>
</dbReference>
<name>A0A9X3BGC8_9BACT</name>
<dbReference type="PANTHER" id="PTHR22604:SF105">
    <property type="entry name" value="TRANS-1,2-DIHYDROBENZENE-1,2-DIOL DEHYDROGENASE"/>
    <property type="match status" value="1"/>
</dbReference>
<dbReference type="InterPro" id="IPR036291">
    <property type="entry name" value="NAD(P)-bd_dom_sf"/>
</dbReference>
<reference evidence="5" key="1">
    <citation type="submission" date="2022-09" db="EMBL/GenBank/DDBJ databases">
        <authorList>
            <person name="Yuan C."/>
            <person name="Ke Z."/>
        </authorList>
    </citation>
    <scope>NUCLEOTIDE SEQUENCE</scope>
    <source>
        <strain evidence="5">LB-8</strain>
    </source>
</reference>
<evidence type="ECO:0000313" key="5">
    <source>
        <dbReference type="EMBL" id="MCU7547552.1"/>
    </source>
</evidence>
<comment type="caution">
    <text evidence="5">The sequence shown here is derived from an EMBL/GenBank/DDBJ whole genome shotgun (WGS) entry which is preliminary data.</text>
</comment>
<reference evidence="5" key="2">
    <citation type="submission" date="2023-04" db="EMBL/GenBank/DDBJ databases">
        <title>Paracnuella aquatica gen. nov., sp. nov., a member of the family Chitinophagaceae isolated from a hot spring.</title>
        <authorList>
            <person name="Wang C."/>
        </authorList>
    </citation>
    <scope>NUCLEOTIDE SEQUENCE</scope>
    <source>
        <strain evidence="5">LB-8</strain>
    </source>
</reference>